<evidence type="ECO:0000313" key="7">
    <source>
        <dbReference type="Proteomes" id="UP000053144"/>
    </source>
</evidence>
<evidence type="ECO:0000256" key="4">
    <source>
        <dbReference type="SAM" id="MobiDB-lite"/>
    </source>
</evidence>
<dbReference type="InterPro" id="IPR001087">
    <property type="entry name" value="GDSL"/>
</dbReference>
<dbReference type="PANTHER" id="PTHR45648:SF28">
    <property type="entry name" value="GDSL-LIKE LIPASE_ACYLHYDROLASE"/>
    <property type="match status" value="1"/>
</dbReference>
<keyword evidence="2" id="KW-0378">Hydrolase</keyword>
<evidence type="ECO:0000256" key="2">
    <source>
        <dbReference type="ARBA" id="ARBA00022801"/>
    </source>
</evidence>
<dbReference type="AlphaFoldDB" id="A0A0L9VM62"/>
<reference evidence="7" key="1">
    <citation type="journal article" date="2015" name="Proc. Natl. Acad. Sci. U.S.A.">
        <title>Genome sequencing of adzuki bean (Vigna angularis) provides insight into high starch and low fat accumulation and domestication.</title>
        <authorList>
            <person name="Yang K."/>
            <person name="Tian Z."/>
            <person name="Chen C."/>
            <person name="Luo L."/>
            <person name="Zhao B."/>
            <person name="Wang Z."/>
            <person name="Yu L."/>
            <person name="Li Y."/>
            <person name="Sun Y."/>
            <person name="Li W."/>
            <person name="Chen Y."/>
            <person name="Li Y."/>
            <person name="Zhang Y."/>
            <person name="Ai D."/>
            <person name="Zhao J."/>
            <person name="Shang C."/>
            <person name="Ma Y."/>
            <person name="Wu B."/>
            <person name="Wang M."/>
            <person name="Gao L."/>
            <person name="Sun D."/>
            <person name="Zhang P."/>
            <person name="Guo F."/>
            <person name="Wang W."/>
            <person name="Li Y."/>
            <person name="Wang J."/>
            <person name="Varshney R.K."/>
            <person name="Wang J."/>
            <person name="Ling H.Q."/>
            <person name="Wan P."/>
        </authorList>
    </citation>
    <scope>NUCLEOTIDE SEQUENCE</scope>
    <source>
        <strain evidence="7">cv. Jingnong 6</strain>
    </source>
</reference>
<dbReference type="Gramene" id="KOM56140">
    <property type="protein sequence ID" value="KOM56140"/>
    <property type="gene ID" value="LR48_Vigan10g203200"/>
</dbReference>
<keyword evidence="3" id="KW-0442">Lipid degradation</keyword>
<sequence>MTTFSSFILGCVLVIGIVVNGAEARPRAFFIFGDSLVDNGNNNYLATTARADAPPYGIDYAPSHRPTGRFCNGYNIPDLISQQLGSESTMPYLSPELRGNKLLVGANFASAGIGILNDTGIQFVNVIRMYRQLELFQEYQNRVVALRLKSKNEVTVLLSLSHSRDFSHLCLPPPRDFSSPLNPSIRPPPSPAIRVASSTTVQPRRRPPRANPQAATTAPSFSSKLHGRHDHHLHLLRHEHVHGCQLENAIATIPSRVQPSPSSSSRTHLQRGKLRQIQKQNPRREFHLPLFFVGTIGLIEVAGRGKQRRDSDLGLSFSVCTWRLTSPSTISTYPPTTPSPWSSCLQSLLLQVVSDQKKIVWDVCVMAPGGTDDATHFPLLPFLLISFFPRMGTPYQ</sequence>
<evidence type="ECO:0000256" key="3">
    <source>
        <dbReference type="ARBA" id="ARBA00022963"/>
    </source>
</evidence>
<protein>
    <recommendedName>
        <fullName evidence="8">GDSL esterase/lipase</fullName>
    </recommendedName>
</protein>
<dbReference type="PANTHER" id="PTHR45648">
    <property type="entry name" value="GDSL LIPASE/ACYLHYDROLASE FAMILY PROTEIN (AFU_ORTHOLOGUE AFUA_4G14700)"/>
    <property type="match status" value="1"/>
</dbReference>
<feature type="region of interest" description="Disordered" evidence="4">
    <location>
        <begin position="178"/>
        <end position="227"/>
    </location>
</feature>
<comment type="similarity">
    <text evidence="1">Belongs to the 'GDSL' lipolytic enzyme family.</text>
</comment>
<dbReference type="Gene3D" id="3.40.50.1110">
    <property type="entry name" value="SGNH hydrolase"/>
    <property type="match status" value="1"/>
</dbReference>
<keyword evidence="5" id="KW-0732">Signal</keyword>
<dbReference type="GO" id="GO:0016788">
    <property type="term" value="F:hydrolase activity, acting on ester bonds"/>
    <property type="evidence" value="ECO:0007669"/>
    <property type="project" value="InterPro"/>
</dbReference>
<dbReference type="InterPro" id="IPR036514">
    <property type="entry name" value="SGNH_hydro_sf"/>
</dbReference>
<feature type="chain" id="PRO_5005596801" description="GDSL esterase/lipase" evidence="5">
    <location>
        <begin position="25"/>
        <end position="396"/>
    </location>
</feature>
<dbReference type="Pfam" id="PF00657">
    <property type="entry name" value="Lipase_GDSL"/>
    <property type="match status" value="1"/>
</dbReference>
<evidence type="ECO:0000313" key="6">
    <source>
        <dbReference type="EMBL" id="KOM56140.1"/>
    </source>
</evidence>
<feature type="signal peptide" evidence="5">
    <location>
        <begin position="1"/>
        <end position="24"/>
    </location>
</feature>
<proteinExistence type="inferred from homology"/>
<dbReference type="STRING" id="3914.A0A0L9VM62"/>
<evidence type="ECO:0008006" key="8">
    <source>
        <dbReference type="Google" id="ProtNLM"/>
    </source>
</evidence>
<keyword evidence="3" id="KW-0443">Lipid metabolism</keyword>
<evidence type="ECO:0000256" key="1">
    <source>
        <dbReference type="ARBA" id="ARBA00008668"/>
    </source>
</evidence>
<organism evidence="6 7">
    <name type="scientific">Phaseolus angularis</name>
    <name type="common">Azuki bean</name>
    <name type="synonym">Vigna angularis</name>
    <dbReference type="NCBI Taxonomy" id="3914"/>
    <lineage>
        <taxon>Eukaryota</taxon>
        <taxon>Viridiplantae</taxon>
        <taxon>Streptophyta</taxon>
        <taxon>Embryophyta</taxon>
        <taxon>Tracheophyta</taxon>
        <taxon>Spermatophyta</taxon>
        <taxon>Magnoliopsida</taxon>
        <taxon>eudicotyledons</taxon>
        <taxon>Gunneridae</taxon>
        <taxon>Pentapetalae</taxon>
        <taxon>rosids</taxon>
        <taxon>fabids</taxon>
        <taxon>Fabales</taxon>
        <taxon>Fabaceae</taxon>
        <taxon>Papilionoideae</taxon>
        <taxon>50 kb inversion clade</taxon>
        <taxon>NPAAA clade</taxon>
        <taxon>indigoferoid/millettioid clade</taxon>
        <taxon>Phaseoleae</taxon>
        <taxon>Vigna</taxon>
    </lineage>
</organism>
<evidence type="ECO:0000256" key="5">
    <source>
        <dbReference type="SAM" id="SignalP"/>
    </source>
</evidence>
<dbReference type="GO" id="GO:0016042">
    <property type="term" value="P:lipid catabolic process"/>
    <property type="evidence" value="ECO:0007669"/>
    <property type="project" value="UniProtKB-KW"/>
</dbReference>
<dbReference type="EMBL" id="CM003380">
    <property type="protein sequence ID" value="KOM56140.1"/>
    <property type="molecule type" value="Genomic_DNA"/>
</dbReference>
<dbReference type="Proteomes" id="UP000053144">
    <property type="component" value="Chromosome 10"/>
</dbReference>
<name>A0A0L9VM62_PHAAN</name>
<feature type="region of interest" description="Disordered" evidence="4">
    <location>
        <begin position="255"/>
        <end position="277"/>
    </location>
</feature>
<dbReference type="InterPro" id="IPR051058">
    <property type="entry name" value="GDSL_Est/Lipase"/>
</dbReference>
<gene>
    <name evidence="6" type="ORF">LR48_Vigan10g203200</name>
</gene>
<accession>A0A0L9VM62</accession>